<comment type="caution">
    <text evidence="1">The sequence shown here is derived from an EMBL/GenBank/DDBJ whole genome shotgun (WGS) entry which is preliminary data.</text>
</comment>
<accession>A0A645BV97</accession>
<name>A0A645BV97_9ZZZZ</name>
<reference evidence="1" key="1">
    <citation type="submission" date="2019-08" db="EMBL/GenBank/DDBJ databases">
        <authorList>
            <person name="Kucharzyk K."/>
            <person name="Murdoch R.W."/>
            <person name="Higgins S."/>
            <person name="Loffler F."/>
        </authorList>
    </citation>
    <scope>NUCLEOTIDE SEQUENCE</scope>
</reference>
<protein>
    <submittedName>
        <fullName evidence="1">Uncharacterized protein</fullName>
    </submittedName>
</protein>
<dbReference type="EMBL" id="VSSQ01022658">
    <property type="protein sequence ID" value="MPM69117.1"/>
    <property type="molecule type" value="Genomic_DNA"/>
</dbReference>
<proteinExistence type="predicted"/>
<evidence type="ECO:0000313" key="1">
    <source>
        <dbReference type="EMBL" id="MPM69117.1"/>
    </source>
</evidence>
<sequence length="145" mass="15589">MPVPAVDCCNGIVAGVGKCYRQPLTGLGGCKGCSRKCVHIDGLLQCIAACEAVFSNECYQIGCVRTIEMWCRILNGIRAAVTEIPVPRNNRASLGCMGKIADKYGIAKTNMRSCETQSRQGIDLHRLNDFIMTAVGVPNGEHGVE</sequence>
<dbReference type="AlphaFoldDB" id="A0A645BV97"/>
<gene>
    <name evidence="1" type="ORF">SDC9_116061</name>
</gene>
<organism evidence="1">
    <name type="scientific">bioreactor metagenome</name>
    <dbReference type="NCBI Taxonomy" id="1076179"/>
    <lineage>
        <taxon>unclassified sequences</taxon>
        <taxon>metagenomes</taxon>
        <taxon>ecological metagenomes</taxon>
    </lineage>
</organism>